<dbReference type="Pfam" id="PF00226">
    <property type="entry name" value="DnaJ"/>
    <property type="match status" value="1"/>
</dbReference>
<feature type="domain" description="J" evidence="1">
    <location>
        <begin position="138"/>
        <end position="189"/>
    </location>
</feature>
<dbReference type="PROSITE" id="PS50076">
    <property type="entry name" value="DNAJ_2"/>
    <property type="match status" value="1"/>
</dbReference>
<evidence type="ECO:0000259" key="1">
    <source>
        <dbReference type="PROSITE" id="PS50076"/>
    </source>
</evidence>
<dbReference type="Proteomes" id="UP000295367">
    <property type="component" value="Unassembled WGS sequence"/>
</dbReference>
<sequence length="189" mass="21857">MQNPLIPEILTLLHRNPNGISEHLILKALKDHTGFTEIADQGHLALFQKHFMVMNALYQLQNSLWNEEQLTLKISPLQIQLHPCDRQGNLGSLALAESTALRSYYLDWHNFKNTSEEEVSALLHNFWRRFINTDDRAAAMQALNLKFGASADEITRRYRELAAIHHPDKGGTQETFIHIRQAFEVLREY</sequence>
<dbReference type="SMART" id="SM00271">
    <property type="entry name" value="DnaJ"/>
    <property type="match status" value="1"/>
</dbReference>
<keyword evidence="3" id="KW-1185">Reference proteome</keyword>
<dbReference type="EMBL" id="SMCO01000022">
    <property type="protein sequence ID" value="TCV82334.1"/>
    <property type="molecule type" value="Genomic_DNA"/>
</dbReference>
<dbReference type="CDD" id="cd06257">
    <property type="entry name" value="DnaJ"/>
    <property type="match status" value="1"/>
</dbReference>
<dbReference type="InterPro" id="IPR001623">
    <property type="entry name" value="DnaJ_domain"/>
</dbReference>
<dbReference type="InterPro" id="IPR036869">
    <property type="entry name" value="J_dom_sf"/>
</dbReference>
<gene>
    <name evidence="2" type="ORF">EDC63_12226</name>
</gene>
<evidence type="ECO:0000313" key="3">
    <source>
        <dbReference type="Proteomes" id="UP000295367"/>
    </source>
</evidence>
<proteinExistence type="predicted"/>
<dbReference type="RefSeq" id="WP_124948224.1">
    <property type="nucleotide sequence ID" value="NZ_BHVT01000077.1"/>
</dbReference>
<dbReference type="InterPro" id="IPR021059">
    <property type="entry name" value="DnaJ-related_N"/>
</dbReference>
<comment type="caution">
    <text evidence="2">The sequence shown here is derived from an EMBL/GenBank/DDBJ whole genome shotgun (WGS) entry which is preliminary data.</text>
</comment>
<evidence type="ECO:0000313" key="2">
    <source>
        <dbReference type="EMBL" id="TCV82334.1"/>
    </source>
</evidence>
<accession>A0A4R3XX70</accession>
<dbReference type="Gene3D" id="1.10.287.110">
    <property type="entry name" value="DnaJ domain"/>
    <property type="match status" value="1"/>
</dbReference>
<dbReference type="OrthoDB" id="581986at2"/>
<protein>
    <submittedName>
        <fullName evidence="2">DnaJ-like protein</fullName>
    </submittedName>
</protein>
<dbReference type="SUPFAM" id="SSF46565">
    <property type="entry name" value="Chaperone J-domain"/>
    <property type="match status" value="1"/>
</dbReference>
<reference evidence="2 3" key="1">
    <citation type="submission" date="2019-03" db="EMBL/GenBank/DDBJ databases">
        <title>Genomic Encyclopedia of Type Strains, Phase IV (KMG-IV): sequencing the most valuable type-strain genomes for metagenomic binning, comparative biology and taxonomic classification.</title>
        <authorList>
            <person name="Goeker M."/>
        </authorList>
    </citation>
    <scope>NUCLEOTIDE SEQUENCE [LARGE SCALE GENOMIC DNA]</scope>
    <source>
        <strain evidence="2 3">DSM 100309</strain>
    </source>
</reference>
<name>A0A4R3XX70_9PROT</name>
<dbReference type="AlphaFoldDB" id="A0A4R3XX70"/>
<organism evidence="2 3">
    <name type="scientific">Sulfurirhabdus autotrophica</name>
    <dbReference type="NCBI Taxonomy" id="1706046"/>
    <lineage>
        <taxon>Bacteria</taxon>
        <taxon>Pseudomonadati</taxon>
        <taxon>Pseudomonadota</taxon>
        <taxon>Betaproteobacteria</taxon>
        <taxon>Nitrosomonadales</taxon>
        <taxon>Sulfuricellaceae</taxon>
        <taxon>Sulfurirhabdus</taxon>
    </lineage>
</organism>
<dbReference type="Pfam" id="PF12339">
    <property type="entry name" value="DNAJ_related"/>
    <property type="match status" value="1"/>
</dbReference>